<dbReference type="OrthoDB" id="624345at2759"/>
<dbReference type="Proteomes" id="UP001152561">
    <property type="component" value="Unassembled WGS sequence"/>
</dbReference>
<evidence type="ECO:0000313" key="7">
    <source>
        <dbReference type="Proteomes" id="UP001152561"/>
    </source>
</evidence>
<dbReference type="EMBL" id="JAJAGQ010000002">
    <property type="protein sequence ID" value="KAJ8571100.1"/>
    <property type="molecule type" value="Genomic_DNA"/>
</dbReference>
<gene>
    <name evidence="6" type="ORF">K7X08_038072</name>
</gene>
<dbReference type="Pfam" id="PF00651">
    <property type="entry name" value="BTB"/>
    <property type="match status" value="1"/>
</dbReference>
<dbReference type="PROSITE" id="PS51649">
    <property type="entry name" value="NPH3"/>
    <property type="match status" value="1"/>
</dbReference>
<reference evidence="7" key="1">
    <citation type="journal article" date="2023" name="Proc. Natl. Acad. Sci. U.S.A.">
        <title>Genomic and structural basis for evolution of tropane alkaloid biosynthesis.</title>
        <authorList>
            <person name="Wanga Y.-J."/>
            <person name="Taina T."/>
            <person name="Yua J.-Y."/>
            <person name="Lia J."/>
            <person name="Xua B."/>
            <person name="Chenc J."/>
            <person name="D'Auriad J.C."/>
            <person name="Huanga J.-P."/>
            <person name="Huanga S.-X."/>
        </authorList>
    </citation>
    <scope>NUCLEOTIDE SEQUENCE [LARGE SCALE GENOMIC DNA]</scope>
    <source>
        <strain evidence="7">cv. KIB-2019</strain>
    </source>
</reference>
<feature type="domain" description="BTB" evidence="4">
    <location>
        <begin position="29"/>
        <end position="97"/>
    </location>
</feature>
<accession>A0A9Q1N191</accession>
<sequence>MKFMKLGSKPDTFQSDGKNVRYVASELASDIVVSVGDVKFYLHKFPLLSKSACLQKLFANSSEGDGDEIYIHDVPGGPTAFEICAKFCYGMTVTLNAYNVIAARCAAEYLGMHEAVEKGNLIYKVDVFLHSSIFRSWKDSIICLQTTKSRLHLCEEVKLISHCIDAIASKTSIDVHKVDWSYTYNRTKIPEENGNVPNSNGIRSRVVPNDWWVDDLCELEIDLYKRVIVNIKNKGIVPSEVIGEAIKDYTSRRFPGFRKGVFQFSDVSRSRSILETIVCLLPAEKGSVPCSFLLKLLKASISVDSRETVKAELIKRIGQQLEEVSVNDLLIRATDGEAIMYDVHVFHKILEDFVMRDEEDLKSQLEDGNEIPEVRKPGVISEASKLMVANLVDGYLTEIAKDPNLPLSIFVGLAEMVTDFPRPGHDSLYRAIDIYLKAHPGISKNDRKRICSLMDCKKLSVDACTHAVQNERLPSRVVVQVLFFEQVRTNASSGSSTPDMPNAIRDLTGASYASSRSATTNTENSEVTASAEELRALKEELEALKLANGGPIDKLNGKTANGRMKKLLSTKRIFTKMWSSKGRQRENGGSDSSDSLGSASLEEANLSYLCLGLYAGTPNYTCDYSGLTSRSTYQGRGKGLKSYEEQIVNLALHLHVQLGPQRNTDNVCTSSRKLDNRYMYILKSTRF</sequence>
<feature type="domain" description="NPH3" evidence="5">
    <location>
        <begin position="210"/>
        <end position="488"/>
    </location>
</feature>
<dbReference type="InterPro" id="IPR027356">
    <property type="entry name" value="NPH3_dom"/>
</dbReference>
<comment type="caution">
    <text evidence="6">The sequence shown here is derived from an EMBL/GenBank/DDBJ whole genome shotgun (WGS) entry which is preliminary data.</text>
</comment>
<evidence type="ECO:0000256" key="2">
    <source>
        <dbReference type="ARBA" id="ARBA00022786"/>
    </source>
</evidence>
<dbReference type="InterPro" id="IPR011333">
    <property type="entry name" value="SKP1/BTB/POZ_sf"/>
</dbReference>
<dbReference type="PANTHER" id="PTHR32370">
    <property type="entry name" value="OS12G0117600 PROTEIN"/>
    <property type="match status" value="1"/>
</dbReference>
<comment type="similarity">
    <text evidence="3">Belongs to the NPH3 family.</text>
</comment>
<proteinExistence type="inferred from homology"/>
<name>A0A9Q1N191_9SOLA</name>
<dbReference type="AlphaFoldDB" id="A0A9Q1N191"/>
<dbReference type="InterPro" id="IPR000210">
    <property type="entry name" value="BTB/POZ_dom"/>
</dbReference>
<comment type="pathway">
    <text evidence="1">Protein modification; protein ubiquitination.</text>
</comment>
<dbReference type="PROSITE" id="PS50097">
    <property type="entry name" value="BTB"/>
    <property type="match status" value="1"/>
</dbReference>
<evidence type="ECO:0000259" key="5">
    <source>
        <dbReference type="PROSITE" id="PS51649"/>
    </source>
</evidence>
<evidence type="ECO:0000259" key="4">
    <source>
        <dbReference type="PROSITE" id="PS50097"/>
    </source>
</evidence>
<protein>
    <recommendedName>
        <fullName evidence="8">BTB/POZ domain-containing protein NPY2</fullName>
    </recommendedName>
</protein>
<evidence type="ECO:0000256" key="3">
    <source>
        <dbReference type="PROSITE-ProRule" id="PRU00982"/>
    </source>
</evidence>
<dbReference type="SUPFAM" id="SSF54695">
    <property type="entry name" value="POZ domain"/>
    <property type="match status" value="1"/>
</dbReference>
<keyword evidence="2" id="KW-0833">Ubl conjugation pathway</keyword>
<evidence type="ECO:0008006" key="8">
    <source>
        <dbReference type="Google" id="ProtNLM"/>
    </source>
</evidence>
<dbReference type="Gene3D" id="3.30.710.10">
    <property type="entry name" value="Potassium Channel Kv1.1, Chain A"/>
    <property type="match status" value="1"/>
</dbReference>
<evidence type="ECO:0000256" key="1">
    <source>
        <dbReference type="ARBA" id="ARBA00004906"/>
    </source>
</evidence>
<organism evidence="6 7">
    <name type="scientific">Anisodus acutangulus</name>
    <dbReference type="NCBI Taxonomy" id="402998"/>
    <lineage>
        <taxon>Eukaryota</taxon>
        <taxon>Viridiplantae</taxon>
        <taxon>Streptophyta</taxon>
        <taxon>Embryophyta</taxon>
        <taxon>Tracheophyta</taxon>
        <taxon>Spermatophyta</taxon>
        <taxon>Magnoliopsida</taxon>
        <taxon>eudicotyledons</taxon>
        <taxon>Gunneridae</taxon>
        <taxon>Pentapetalae</taxon>
        <taxon>asterids</taxon>
        <taxon>lamiids</taxon>
        <taxon>Solanales</taxon>
        <taxon>Solanaceae</taxon>
        <taxon>Solanoideae</taxon>
        <taxon>Hyoscyameae</taxon>
        <taxon>Anisodus</taxon>
    </lineage>
</organism>
<evidence type="ECO:0000313" key="6">
    <source>
        <dbReference type="EMBL" id="KAJ8571100.1"/>
    </source>
</evidence>
<dbReference type="SMART" id="SM00225">
    <property type="entry name" value="BTB"/>
    <property type="match status" value="1"/>
</dbReference>
<keyword evidence="7" id="KW-1185">Reference proteome</keyword>
<dbReference type="InterPro" id="IPR043454">
    <property type="entry name" value="NPH3/RPT2-like"/>
</dbReference>
<dbReference type="Pfam" id="PF03000">
    <property type="entry name" value="NPH3"/>
    <property type="match status" value="1"/>
</dbReference>